<dbReference type="STRING" id="81972.D7LXY8"/>
<evidence type="ECO:0000256" key="4">
    <source>
        <dbReference type="SAM" id="Coils"/>
    </source>
</evidence>
<evidence type="ECO:0000256" key="3">
    <source>
        <dbReference type="ARBA" id="ARBA00023134"/>
    </source>
</evidence>
<dbReference type="FunFam" id="3.40.50.300:FF:000840">
    <property type="entry name" value="Immune-associated nucleotide-binding protein 9"/>
    <property type="match status" value="1"/>
</dbReference>
<protein>
    <recommendedName>
        <fullName evidence="5">AIG1-type G domain-containing protein</fullName>
    </recommendedName>
</protein>
<evidence type="ECO:0000313" key="7">
    <source>
        <dbReference type="Proteomes" id="UP000008694"/>
    </source>
</evidence>
<dbReference type="PROSITE" id="PS51720">
    <property type="entry name" value="G_AIG1"/>
    <property type="match status" value="1"/>
</dbReference>
<keyword evidence="3" id="KW-0342">GTP-binding</keyword>
<keyword evidence="2" id="KW-0547">Nucleotide-binding</keyword>
<evidence type="ECO:0000313" key="6">
    <source>
        <dbReference type="EMBL" id="EFH48737.1"/>
    </source>
</evidence>
<accession>D7LXY8</accession>
<dbReference type="SUPFAM" id="SSF52540">
    <property type="entry name" value="P-loop containing nucleoside triphosphate hydrolases"/>
    <property type="match status" value="1"/>
</dbReference>
<evidence type="ECO:0000256" key="1">
    <source>
        <dbReference type="ARBA" id="ARBA00008535"/>
    </source>
</evidence>
<dbReference type="Pfam" id="PF04548">
    <property type="entry name" value="AIG1"/>
    <property type="match status" value="1"/>
</dbReference>
<gene>
    <name evidence="6" type="ORF">ARALYDRAFT_911268</name>
</gene>
<feature type="domain" description="AIG1-type G" evidence="5">
    <location>
        <begin position="194"/>
        <end position="400"/>
    </location>
</feature>
<keyword evidence="7" id="KW-1185">Reference proteome</keyword>
<dbReference type="PANTHER" id="PTHR10903:SF122">
    <property type="entry name" value="IMMUNE-ASSOCIATED NUCLEOTIDE-BINDING PROTEIN 11-RELATED"/>
    <property type="match status" value="1"/>
</dbReference>
<dbReference type="GO" id="GO:0005525">
    <property type="term" value="F:GTP binding"/>
    <property type="evidence" value="ECO:0007669"/>
    <property type="project" value="UniProtKB-KW"/>
</dbReference>
<dbReference type="InterPro" id="IPR027417">
    <property type="entry name" value="P-loop_NTPase"/>
</dbReference>
<dbReference type="Gene3D" id="3.40.50.300">
    <property type="entry name" value="P-loop containing nucleotide triphosphate hydrolases"/>
    <property type="match status" value="1"/>
</dbReference>
<reference evidence="7" key="1">
    <citation type="journal article" date="2011" name="Nat. Genet.">
        <title>The Arabidopsis lyrata genome sequence and the basis of rapid genome size change.</title>
        <authorList>
            <person name="Hu T.T."/>
            <person name="Pattyn P."/>
            <person name="Bakker E.G."/>
            <person name="Cao J."/>
            <person name="Cheng J.-F."/>
            <person name="Clark R.M."/>
            <person name="Fahlgren N."/>
            <person name="Fawcett J.A."/>
            <person name="Grimwood J."/>
            <person name="Gundlach H."/>
            <person name="Haberer G."/>
            <person name="Hollister J.D."/>
            <person name="Ossowski S."/>
            <person name="Ottilar R.P."/>
            <person name="Salamov A.A."/>
            <person name="Schneeberger K."/>
            <person name="Spannagl M."/>
            <person name="Wang X."/>
            <person name="Yang L."/>
            <person name="Nasrallah M.E."/>
            <person name="Bergelson J."/>
            <person name="Carrington J.C."/>
            <person name="Gaut B.S."/>
            <person name="Schmutz J."/>
            <person name="Mayer K.F.X."/>
            <person name="Van de Peer Y."/>
            <person name="Grigoriev I.V."/>
            <person name="Nordborg M."/>
            <person name="Weigel D."/>
            <person name="Guo Y.-L."/>
        </authorList>
    </citation>
    <scope>NUCLEOTIDE SEQUENCE [LARGE SCALE GENOMIC DNA]</scope>
    <source>
        <strain evidence="7">cv. MN47</strain>
    </source>
</reference>
<dbReference type="HOGENOM" id="CLU_435717_0_0_1"/>
<dbReference type="PANTHER" id="PTHR10903">
    <property type="entry name" value="GTPASE, IMAP FAMILY MEMBER-RELATED"/>
    <property type="match status" value="1"/>
</dbReference>
<comment type="similarity">
    <text evidence="1">Belongs to the TRAFAC class TrmE-Era-EngA-EngB-Septin-like GTPase superfamily. AIG1/Toc34/Toc159-like paraseptin GTPase family. IAN subfamily.</text>
</comment>
<keyword evidence="4" id="KW-0175">Coiled coil</keyword>
<proteinExistence type="inferred from homology"/>
<evidence type="ECO:0000256" key="2">
    <source>
        <dbReference type="ARBA" id="ARBA00022741"/>
    </source>
</evidence>
<dbReference type="AlphaFoldDB" id="D7LXY8"/>
<sequence length="628" mass="70484">MGGGVVIEEFSTDPAGNLDFSEFVVVPESSPEDGSVLEVTCDLGLQQKPETLTAHNFFTDPAELPMVTETLLGDGPVMEVGLTELPMVAETLLGDGPVMEVGLTELPMVAETLLGDGPVMEVGLTELPMVAETLPEDGPVLEVGLTELPMVTETMPGDGLVMEVGLTEFPMVTETLPDDGSVLEVSCELRLEQKPARTLLLVGRSGNGKSATGNSILGKPAFKSKGRASGVTTVCESQSSILPNGQIINVIDTPGLFSLSPSTEFTCRELLRCFSLTKEGIDAVLLVFSLRNRLTEEEKSALFALKILFGSKIVDYMIVVLTNEDSLEEDGDTFEEYLEDSPDFKEIFKACNDRKVLFQNKAKAHESQKAKQVQELLNYVEEIARKNGKPFMDDLSHELRENETAFQIKQRDILEMKGWYTKQEMSQKLKDMERSFENQQLRQMMERVETQLRETKERLEQQLNQEQASRLEMEKRAKEVEKQSSDVVKKLNEEQTARLELEKRAKEADMQLSDVVKKLNEEQAARLELEKRANEVEKQSSDVVKKLNEELAARLELEKRAKEAEEHSTDVVKKLNEEQAARLELERRAKEAEEHSTDVVKKLREDLEKAEKMTKELEEKAKQHCIIL</sequence>
<dbReference type="CDD" id="cd01852">
    <property type="entry name" value="AIG1"/>
    <property type="match status" value="1"/>
</dbReference>
<evidence type="ECO:0000259" key="5">
    <source>
        <dbReference type="PROSITE" id="PS51720"/>
    </source>
</evidence>
<dbReference type="Proteomes" id="UP000008694">
    <property type="component" value="Unassembled WGS sequence"/>
</dbReference>
<dbReference type="InterPro" id="IPR006703">
    <property type="entry name" value="G_AIG1"/>
</dbReference>
<organism evidence="7">
    <name type="scientific">Arabidopsis lyrata subsp. lyrata</name>
    <name type="common">Lyre-leaved rock-cress</name>
    <dbReference type="NCBI Taxonomy" id="81972"/>
    <lineage>
        <taxon>Eukaryota</taxon>
        <taxon>Viridiplantae</taxon>
        <taxon>Streptophyta</taxon>
        <taxon>Embryophyta</taxon>
        <taxon>Tracheophyta</taxon>
        <taxon>Spermatophyta</taxon>
        <taxon>Magnoliopsida</taxon>
        <taxon>eudicotyledons</taxon>
        <taxon>Gunneridae</taxon>
        <taxon>Pentapetalae</taxon>
        <taxon>rosids</taxon>
        <taxon>malvids</taxon>
        <taxon>Brassicales</taxon>
        <taxon>Brassicaceae</taxon>
        <taxon>Camelineae</taxon>
        <taxon>Arabidopsis</taxon>
    </lineage>
</organism>
<dbReference type="eggNOG" id="ENOG502R7PE">
    <property type="taxonomic scope" value="Eukaryota"/>
</dbReference>
<dbReference type="Gramene" id="scaffold_603325.1">
    <property type="protein sequence ID" value="scaffold_603325.1"/>
    <property type="gene ID" value="scaffold_603325.1"/>
</dbReference>
<feature type="coiled-coil region" evidence="4">
    <location>
        <begin position="422"/>
        <end position="623"/>
    </location>
</feature>
<dbReference type="InterPro" id="IPR045058">
    <property type="entry name" value="GIMA/IAN/Toc"/>
</dbReference>
<name>D7LXY8_ARALL</name>
<dbReference type="EMBL" id="GL348718">
    <property type="protein sequence ID" value="EFH48737.1"/>
    <property type="molecule type" value="Genomic_DNA"/>
</dbReference>